<evidence type="ECO:0000256" key="4">
    <source>
        <dbReference type="PROSITE-ProRule" id="PRU00433"/>
    </source>
</evidence>
<sequence>MSMPKFLPAAAVMIAANGAAAQGPDLGQPLSEDEIPSYARYVMPDGRGLPAGGGTASEGAAVYAEKCAACHGETGIEGPVMPPVGPNDVWAKPAGRHWPYATTLFDYIRRAMPIDAPKSLSDDESYALAAFILSRNGLIGDGDAMNAETLPAVEMPNRDNFTDVWAKQGAEPW</sequence>
<accession>A0A2R8B292</accession>
<keyword evidence="8" id="KW-1185">Reference proteome</keyword>
<keyword evidence="7" id="KW-0560">Oxidoreductase</keyword>
<evidence type="ECO:0000256" key="1">
    <source>
        <dbReference type="ARBA" id="ARBA00022617"/>
    </source>
</evidence>
<evidence type="ECO:0000259" key="6">
    <source>
        <dbReference type="PROSITE" id="PS51007"/>
    </source>
</evidence>
<dbReference type="Pfam" id="PF13442">
    <property type="entry name" value="Cytochrome_CBB3"/>
    <property type="match status" value="1"/>
</dbReference>
<name>A0A2R8B292_9RHOB</name>
<dbReference type="InterPro" id="IPR009056">
    <property type="entry name" value="Cyt_c-like_dom"/>
</dbReference>
<dbReference type="PANTHER" id="PTHR35008:SF8">
    <property type="entry name" value="ALCOHOL DEHYDROGENASE CYTOCHROME C SUBUNIT"/>
    <property type="match status" value="1"/>
</dbReference>
<dbReference type="PROSITE" id="PS51007">
    <property type="entry name" value="CYTC"/>
    <property type="match status" value="1"/>
</dbReference>
<reference evidence="7 8" key="1">
    <citation type="submission" date="2018-03" db="EMBL/GenBank/DDBJ databases">
        <authorList>
            <person name="Keele B.F."/>
        </authorList>
    </citation>
    <scope>NUCLEOTIDE SEQUENCE [LARGE SCALE GENOMIC DNA]</scope>
    <source>
        <strain evidence="7 8">CECT 8626</strain>
    </source>
</reference>
<dbReference type="Gene3D" id="1.10.760.10">
    <property type="entry name" value="Cytochrome c-like domain"/>
    <property type="match status" value="1"/>
</dbReference>
<dbReference type="AlphaFoldDB" id="A0A2R8B292"/>
<feature type="signal peptide" evidence="5">
    <location>
        <begin position="1"/>
        <end position="21"/>
    </location>
</feature>
<dbReference type="Proteomes" id="UP000244924">
    <property type="component" value="Unassembled WGS sequence"/>
</dbReference>
<dbReference type="GO" id="GO:0020037">
    <property type="term" value="F:heme binding"/>
    <property type="evidence" value="ECO:0007669"/>
    <property type="project" value="InterPro"/>
</dbReference>
<keyword evidence="2 4" id="KW-0479">Metal-binding</keyword>
<protein>
    <submittedName>
        <fullName evidence="7">Thiosulfate dehydrogenase</fullName>
        <ecNumber evidence="7">1.8.2.2</ecNumber>
    </submittedName>
</protein>
<keyword evidence="3 4" id="KW-0408">Iron</keyword>
<evidence type="ECO:0000313" key="8">
    <source>
        <dbReference type="Proteomes" id="UP000244924"/>
    </source>
</evidence>
<keyword evidence="5" id="KW-0732">Signal</keyword>
<keyword evidence="1 4" id="KW-0349">Heme</keyword>
<feature type="domain" description="Cytochrome c" evidence="6">
    <location>
        <begin position="54"/>
        <end position="136"/>
    </location>
</feature>
<dbReference type="GO" id="GO:0050338">
    <property type="term" value="F:thiosulfate dehydrogenase activity"/>
    <property type="evidence" value="ECO:0007669"/>
    <property type="project" value="UniProtKB-EC"/>
</dbReference>
<evidence type="ECO:0000313" key="7">
    <source>
        <dbReference type="EMBL" id="SPH16665.1"/>
    </source>
</evidence>
<dbReference type="InterPro" id="IPR036909">
    <property type="entry name" value="Cyt_c-like_dom_sf"/>
</dbReference>
<dbReference type="PANTHER" id="PTHR35008">
    <property type="entry name" value="BLL4482 PROTEIN-RELATED"/>
    <property type="match status" value="1"/>
</dbReference>
<dbReference type="InterPro" id="IPR051459">
    <property type="entry name" value="Cytochrome_c-type_DH"/>
</dbReference>
<proteinExistence type="predicted"/>
<dbReference type="EMBL" id="OMOQ01000001">
    <property type="protein sequence ID" value="SPH16665.1"/>
    <property type="molecule type" value="Genomic_DNA"/>
</dbReference>
<dbReference type="EC" id="1.8.2.2" evidence="7"/>
<dbReference type="GO" id="GO:0009055">
    <property type="term" value="F:electron transfer activity"/>
    <property type="evidence" value="ECO:0007669"/>
    <property type="project" value="InterPro"/>
</dbReference>
<evidence type="ECO:0000256" key="5">
    <source>
        <dbReference type="SAM" id="SignalP"/>
    </source>
</evidence>
<dbReference type="GO" id="GO:0046872">
    <property type="term" value="F:metal ion binding"/>
    <property type="evidence" value="ECO:0007669"/>
    <property type="project" value="UniProtKB-KW"/>
</dbReference>
<evidence type="ECO:0000256" key="2">
    <source>
        <dbReference type="ARBA" id="ARBA00022723"/>
    </source>
</evidence>
<feature type="chain" id="PRO_5015352657" evidence="5">
    <location>
        <begin position="22"/>
        <end position="173"/>
    </location>
</feature>
<organism evidence="7 8">
    <name type="scientific">Albidovulum aquaemixtae</name>
    <dbReference type="NCBI Taxonomy" id="1542388"/>
    <lineage>
        <taxon>Bacteria</taxon>
        <taxon>Pseudomonadati</taxon>
        <taxon>Pseudomonadota</taxon>
        <taxon>Alphaproteobacteria</taxon>
        <taxon>Rhodobacterales</taxon>
        <taxon>Paracoccaceae</taxon>
        <taxon>Albidovulum</taxon>
    </lineage>
</organism>
<dbReference type="SUPFAM" id="SSF46626">
    <property type="entry name" value="Cytochrome c"/>
    <property type="match status" value="1"/>
</dbReference>
<evidence type="ECO:0000256" key="3">
    <source>
        <dbReference type="ARBA" id="ARBA00023004"/>
    </source>
</evidence>
<gene>
    <name evidence="7" type="primary">tsdA</name>
    <name evidence="7" type="ORF">DEA8626_00176</name>
</gene>